<proteinExistence type="predicted"/>
<evidence type="ECO:0000313" key="10">
    <source>
        <dbReference type="Proteomes" id="UP000078597"/>
    </source>
</evidence>
<keyword evidence="5" id="KW-1015">Disulfide bond</keyword>
<evidence type="ECO:0000256" key="2">
    <source>
        <dbReference type="ARBA" id="ARBA00022630"/>
    </source>
</evidence>
<dbReference type="OrthoDB" id="17199at2759"/>
<reference evidence="9 11" key="3">
    <citation type="submission" date="2016-06" db="EMBL/GenBank/DDBJ databases">
        <authorList>
            <consortium name="Pathogen Informatics"/>
        </authorList>
    </citation>
    <scope>NUCLEOTIDE SEQUENCE [LARGE SCALE GENOMIC DNA]</scope>
</reference>
<evidence type="ECO:0000256" key="3">
    <source>
        <dbReference type="ARBA" id="ARBA00022827"/>
    </source>
</evidence>
<dbReference type="InterPro" id="IPR017905">
    <property type="entry name" value="ERV/ALR_sulphydryl_oxidase"/>
</dbReference>
<evidence type="ECO:0000259" key="7">
    <source>
        <dbReference type="PROSITE" id="PS51324"/>
    </source>
</evidence>
<dbReference type="InterPro" id="IPR039799">
    <property type="entry name" value="ALR/ERV"/>
</dbReference>
<dbReference type="Gene3D" id="1.20.120.310">
    <property type="entry name" value="ERV/ALR sulfhydryl oxidase domain"/>
    <property type="match status" value="1"/>
</dbReference>
<comment type="cofactor">
    <cofactor evidence="1 6">
        <name>FAD</name>
        <dbReference type="ChEBI" id="CHEBI:57692"/>
    </cofactor>
</comment>
<keyword evidence="11" id="KW-1185">Reference proteome</keyword>
<keyword evidence="3 6" id="KW-0274">FAD</keyword>
<evidence type="ECO:0000313" key="9">
    <source>
        <dbReference type="EMBL" id="SBT87092.1"/>
    </source>
</evidence>
<evidence type="ECO:0000256" key="1">
    <source>
        <dbReference type="ARBA" id="ARBA00001974"/>
    </source>
</evidence>
<keyword evidence="2 6" id="KW-0285">Flavoprotein</keyword>
<protein>
    <recommendedName>
        <fullName evidence="6">Sulfhydryl oxidase</fullName>
        <ecNumber evidence="6">1.8.3.2</ecNumber>
    </recommendedName>
</protein>
<dbReference type="Proteomes" id="UP000078597">
    <property type="component" value="Unassembled WGS sequence"/>
</dbReference>
<evidence type="ECO:0000313" key="11">
    <source>
        <dbReference type="Proteomes" id="UP000219813"/>
    </source>
</evidence>
<dbReference type="Proteomes" id="UP000219813">
    <property type="component" value="Chromosome 2"/>
</dbReference>
<dbReference type="GO" id="GO:0050660">
    <property type="term" value="F:flavin adenine dinucleotide binding"/>
    <property type="evidence" value="ECO:0007669"/>
    <property type="project" value="TreeGrafter"/>
</dbReference>
<dbReference type="OMA" id="FALWMCQ"/>
<sequence>MEVEKCYEHSCNNRGKLKFYENKNSKKQNTFPPDREEIGRASWLILHTISANYPNEPTEEEKIKHTKFFYAFSNLYPCHICKLDLFQILKNYKLNCDNKISFSEFIFNLHNKVNEEIGKDIFPCDDIQHIIERYRTVE</sequence>
<dbReference type="PANTHER" id="PTHR12645">
    <property type="entry name" value="ALR/ERV"/>
    <property type="match status" value="1"/>
</dbReference>
<dbReference type="EMBL" id="FLQW01000060">
    <property type="protein sequence ID" value="SBS81604.1"/>
    <property type="molecule type" value="Genomic_DNA"/>
</dbReference>
<dbReference type="InterPro" id="IPR036774">
    <property type="entry name" value="ERV/ALR_sulphydryl_oxid_sf"/>
</dbReference>
<evidence type="ECO:0000256" key="4">
    <source>
        <dbReference type="ARBA" id="ARBA00023002"/>
    </source>
</evidence>
<dbReference type="GeneID" id="39866541"/>
<dbReference type="PROSITE" id="PS51324">
    <property type="entry name" value="ERV_ALR"/>
    <property type="match status" value="1"/>
</dbReference>
<dbReference type="AlphaFoldDB" id="A0A1A8VMQ1"/>
<dbReference type="RefSeq" id="XP_028860150.1">
    <property type="nucleotide sequence ID" value="XM_029008607.1"/>
</dbReference>
<reference evidence="10" key="2">
    <citation type="submission" date="2016-05" db="EMBL/GenBank/DDBJ databases">
        <authorList>
            <person name="Naeem Raeece"/>
        </authorList>
    </citation>
    <scope>NUCLEOTIDE SEQUENCE [LARGE SCALE GENOMIC DNA]</scope>
</reference>
<dbReference type="VEuPathDB" id="PlasmoDB:PmUG01_02013700"/>
<dbReference type="GO" id="GO:0016971">
    <property type="term" value="F:flavin-dependent sulfhydryl oxidase activity"/>
    <property type="evidence" value="ECO:0007669"/>
    <property type="project" value="InterPro"/>
</dbReference>
<keyword evidence="4 6" id="KW-0560">Oxidoreductase</keyword>
<dbReference type="GO" id="GO:0005739">
    <property type="term" value="C:mitochondrion"/>
    <property type="evidence" value="ECO:0007669"/>
    <property type="project" value="TreeGrafter"/>
</dbReference>
<comment type="catalytic activity">
    <reaction evidence="6">
        <text>2 R'C(R)SH + O2 = R'C(R)S-S(R)CR' + H2O2</text>
        <dbReference type="Rhea" id="RHEA:17357"/>
        <dbReference type="ChEBI" id="CHEBI:15379"/>
        <dbReference type="ChEBI" id="CHEBI:16240"/>
        <dbReference type="ChEBI" id="CHEBI:16520"/>
        <dbReference type="ChEBI" id="CHEBI:17412"/>
        <dbReference type="EC" id="1.8.3.2"/>
    </reaction>
</comment>
<dbReference type="EC" id="1.8.3.2" evidence="6"/>
<feature type="domain" description="ERV/ALR sulfhydryl oxidase" evidence="7">
    <location>
        <begin position="31"/>
        <end position="134"/>
    </location>
</feature>
<organism evidence="8 10">
    <name type="scientific">Plasmodium malariae</name>
    <dbReference type="NCBI Taxonomy" id="5858"/>
    <lineage>
        <taxon>Eukaryota</taxon>
        <taxon>Sar</taxon>
        <taxon>Alveolata</taxon>
        <taxon>Apicomplexa</taxon>
        <taxon>Aconoidasida</taxon>
        <taxon>Haemosporida</taxon>
        <taxon>Plasmodiidae</taxon>
        <taxon>Plasmodium</taxon>
        <taxon>Plasmodium (Plasmodium)</taxon>
    </lineage>
</organism>
<reference evidence="8" key="1">
    <citation type="submission" date="2016-05" db="EMBL/GenBank/DDBJ databases">
        <authorList>
            <person name="Lavstsen T."/>
            <person name="Jespersen J.S."/>
        </authorList>
    </citation>
    <scope>NUCLEOTIDE SEQUENCE [LARGE SCALE GENOMIC DNA]</scope>
</reference>
<dbReference type="Pfam" id="PF04777">
    <property type="entry name" value="Evr1_Alr"/>
    <property type="match status" value="1"/>
</dbReference>
<dbReference type="EMBL" id="LT594623">
    <property type="protein sequence ID" value="SBT87092.1"/>
    <property type="molecule type" value="Genomic_DNA"/>
</dbReference>
<dbReference type="SUPFAM" id="SSF69000">
    <property type="entry name" value="FAD-dependent thiol oxidase"/>
    <property type="match status" value="1"/>
</dbReference>
<evidence type="ECO:0000256" key="5">
    <source>
        <dbReference type="ARBA" id="ARBA00023157"/>
    </source>
</evidence>
<accession>A0A1A8VMQ1</accession>
<dbReference type="PANTHER" id="PTHR12645:SF0">
    <property type="entry name" value="FAD-LINKED SULFHYDRYL OXIDASE ALR"/>
    <property type="match status" value="1"/>
</dbReference>
<gene>
    <name evidence="9" type="primary">ERV1</name>
    <name evidence="8" type="ORF">PMALA_001170</name>
    <name evidence="9" type="ORF">PMUG01_02013700</name>
</gene>
<name>A0A1A8VMQ1_PLAMA</name>
<evidence type="ECO:0000313" key="8">
    <source>
        <dbReference type="EMBL" id="SBS81604.1"/>
    </source>
</evidence>
<dbReference type="KEGG" id="pmal:PMUG01_02013700"/>
<evidence type="ECO:0000256" key="6">
    <source>
        <dbReference type="RuleBase" id="RU371123"/>
    </source>
</evidence>